<dbReference type="Gene3D" id="3.40.50.1110">
    <property type="entry name" value="SGNH hydrolase"/>
    <property type="match status" value="1"/>
</dbReference>
<comment type="caution">
    <text evidence="4">The sequence shown here is derived from an EMBL/GenBank/DDBJ whole genome shotgun (WGS) entry which is preliminary data.</text>
</comment>
<dbReference type="InterPro" id="IPR052940">
    <property type="entry name" value="Carb_Esterase_6"/>
</dbReference>
<dbReference type="SUPFAM" id="SSF52266">
    <property type="entry name" value="SGNH hydrolase"/>
    <property type="match status" value="1"/>
</dbReference>
<protein>
    <recommendedName>
        <fullName evidence="3">Sialate O-acetylesterase domain-containing protein</fullName>
    </recommendedName>
</protein>
<evidence type="ECO:0000313" key="5">
    <source>
        <dbReference type="Proteomes" id="UP000245506"/>
    </source>
</evidence>
<reference evidence="4 5" key="1">
    <citation type="submission" date="2018-05" db="EMBL/GenBank/DDBJ databases">
        <title>Leucothrix arctica sp. nov., isolated from Arctic seawater.</title>
        <authorList>
            <person name="Choi A."/>
            <person name="Baek K."/>
        </authorList>
    </citation>
    <scope>NUCLEOTIDE SEQUENCE [LARGE SCALE GENOMIC DNA]</scope>
    <source>
        <strain evidence="4 5">IMCC9719</strain>
    </source>
</reference>
<name>A0A317CHY4_9GAMM</name>
<organism evidence="4 5">
    <name type="scientific">Leucothrix arctica</name>
    <dbReference type="NCBI Taxonomy" id="1481894"/>
    <lineage>
        <taxon>Bacteria</taxon>
        <taxon>Pseudomonadati</taxon>
        <taxon>Pseudomonadota</taxon>
        <taxon>Gammaproteobacteria</taxon>
        <taxon>Thiotrichales</taxon>
        <taxon>Thiotrichaceae</taxon>
        <taxon>Leucothrix</taxon>
    </lineage>
</organism>
<evidence type="ECO:0000256" key="1">
    <source>
        <dbReference type="ARBA" id="ARBA00022801"/>
    </source>
</evidence>
<evidence type="ECO:0000313" key="4">
    <source>
        <dbReference type="EMBL" id="PWQ95910.1"/>
    </source>
</evidence>
<dbReference type="RefSeq" id="WP_109823489.1">
    <property type="nucleotide sequence ID" value="NZ_QGKL01000031.1"/>
</dbReference>
<dbReference type="EMBL" id="QGKL01000031">
    <property type="protein sequence ID" value="PWQ95910.1"/>
    <property type="molecule type" value="Genomic_DNA"/>
</dbReference>
<dbReference type="InterPro" id="IPR036514">
    <property type="entry name" value="SGNH_hydro_sf"/>
</dbReference>
<feature type="chain" id="PRO_5016438309" description="Sialate O-acetylesterase domain-containing protein" evidence="2">
    <location>
        <begin position="23"/>
        <end position="269"/>
    </location>
</feature>
<evidence type="ECO:0000256" key="2">
    <source>
        <dbReference type="SAM" id="SignalP"/>
    </source>
</evidence>
<gene>
    <name evidence="4" type="ORF">DKT75_11045</name>
</gene>
<dbReference type="Proteomes" id="UP000245506">
    <property type="component" value="Unassembled WGS sequence"/>
</dbReference>
<keyword evidence="1" id="KW-0378">Hydrolase</keyword>
<accession>A0A317CHY4</accession>
<dbReference type="InterPro" id="IPR005181">
    <property type="entry name" value="SASA"/>
</dbReference>
<dbReference type="OrthoDB" id="9795554at2"/>
<sequence length="269" mass="30795">MLKLQRYVVCGLLILCTQLANADNIELHVMGGQSNMQGWRGDAQSYPADPNQLDKTIPFFFEAVDYASTNRTWQTLRPQEGHFLKGHFGPEVTFARSLKHFGFHPSIFKFSFGSSSLVEIWKAPGHGGLYDRMIRELQISIRLLQQAGHTVEIKSFTWIQGETDAKNDQFANQYYWNLQRIIHHFRNSIAHNTKLPVILGVDEQHPLVKVRPQVVTAQQKLSQEDPNTAYTTMYGLEKSDVTHLTAKGVTQHGQRLFKAYLDLSYNLDF</sequence>
<evidence type="ECO:0000259" key="3">
    <source>
        <dbReference type="Pfam" id="PF03629"/>
    </source>
</evidence>
<dbReference type="GO" id="GO:0016788">
    <property type="term" value="F:hydrolase activity, acting on ester bonds"/>
    <property type="evidence" value="ECO:0007669"/>
    <property type="project" value="UniProtKB-ARBA"/>
</dbReference>
<keyword evidence="5" id="KW-1185">Reference proteome</keyword>
<proteinExistence type="predicted"/>
<keyword evidence="2" id="KW-0732">Signal</keyword>
<dbReference type="PANTHER" id="PTHR31988">
    <property type="entry name" value="ESTERASE, PUTATIVE (DUF303)-RELATED"/>
    <property type="match status" value="1"/>
</dbReference>
<dbReference type="Pfam" id="PF03629">
    <property type="entry name" value="SASA"/>
    <property type="match status" value="1"/>
</dbReference>
<feature type="domain" description="Sialate O-acetylesterase" evidence="3">
    <location>
        <begin position="26"/>
        <end position="261"/>
    </location>
</feature>
<feature type="signal peptide" evidence="2">
    <location>
        <begin position="1"/>
        <end position="22"/>
    </location>
</feature>
<dbReference type="PANTHER" id="PTHR31988:SF19">
    <property type="entry name" value="9-O-ACETYL-N-ACETYLNEURAMINIC ACID DEACETYLASE-RELATED"/>
    <property type="match status" value="1"/>
</dbReference>
<dbReference type="AlphaFoldDB" id="A0A317CHY4"/>